<proteinExistence type="predicted"/>
<keyword evidence="6 8" id="KW-1133">Transmembrane helix</keyword>
<name>A0A6M0RN18_9CYAN</name>
<keyword evidence="3" id="KW-0328">Glycosyltransferase</keyword>
<evidence type="ECO:0000313" key="10">
    <source>
        <dbReference type="Proteomes" id="UP000481033"/>
    </source>
</evidence>
<keyword evidence="5 8" id="KW-0812">Transmembrane</keyword>
<evidence type="ECO:0000256" key="4">
    <source>
        <dbReference type="ARBA" id="ARBA00022679"/>
    </source>
</evidence>
<evidence type="ECO:0000256" key="6">
    <source>
        <dbReference type="ARBA" id="ARBA00022989"/>
    </source>
</evidence>
<keyword evidence="4" id="KW-0808">Transferase</keyword>
<dbReference type="PANTHER" id="PTHR33908">
    <property type="entry name" value="MANNOSYLTRANSFERASE YKCB-RELATED"/>
    <property type="match status" value="1"/>
</dbReference>
<feature type="transmembrane region" description="Helical" evidence="8">
    <location>
        <begin position="308"/>
        <end position="324"/>
    </location>
</feature>
<dbReference type="Proteomes" id="UP000481033">
    <property type="component" value="Unassembled WGS sequence"/>
</dbReference>
<evidence type="ECO:0000256" key="2">
    <source>
        <dbReference type="ARBA" id="ARBA00022475"/>
    </source>
</evidence>
<feature type="transmembrane region" description="Helical" evidence="8">
    <location>
        <begin position="283"/>
        <end position="301"/>
    </location>
</feature>
<dbReference type="EMBL" id="QXHD01000004">
    <property type="protein sequence ID" value="NEZ57143.1"/>
    <property type="molecule type" value="Genomic_DNA"/>
</dbReference>
<evidence type="ECO:0000256" key="1">
    <source>
        <dbReference type="ARBA" id="ARBA00004651"/>
    </source>
</evidence>
<dbReference type="RefSeq" id="WP_163699189.1">
    <property type="nucleotide sequence ID" value="NZ_QXHD01000004.1"/>
</dbReference>
<accession>A0A6M0RN18</accession>
<evidence type="ECO:0000256" key="3">
    <source>
        <dbReference type="ARBA" id="ARBA00022676"/>
    </source>
</evidence>
<feature type="transmembrane region" description="Helical" evidence="8">
    <location>
        <begin position="111"/>
        <end position="131"/>
    </location>
</feature>
<keyword evidence="10" id="KW-1185">Reference proteome</keyword>
<dbReference type="PANTHER" id="PTHR33908:SF11">
    <property type="entry name" value="MEMBRANE PROTEIN"/>
    <property type="match status" value="1"/>
</dbReference>
<comment type="caution">
    <text evidence="9">The sequence shown here is derived from an EMBL/GenBank/DDBJ whole genome shotgun (WGS) entry which is preliminary data.</text>
</comment>
<feature type="transmembrane region" description="Helical" evidence="8">
    <location>
        <begin position="454"/>
        <end position="484"/>
    </location>
</feature>
<evidence type="ECO:0000256" key="7">
    <source>
        <dbReference type="ARBA" id="ARBA00023136"/>
    </source>
</evidence>
<comment type="subcellular location">
    <subcellularLocation>
        <location evidence="1">Cell membrane</location>
        <topology evidence="1">Multi-pass membrane protein</topology>
    </subcellularLocation>
</comment>
<evidence type="ECO:0000256" key="5">
    <source>
        <dbReference type="ARBA" id="ARBA00022692"/>
    </source>
</evidence>
<dbReference type="GO" id="GO:0016763">
    <property type="term" value="F:pentosyltransferase activity"/>
    <property type="evidence" value="ECO:0007669"/>
    <property type="project" value="TreeGrafter"/>
</dbReference>
<feature type="transmembrane region" description="Helical" evidence="8">
    <location>
        <begin position="143"/>
        <end position="160"/>
    </location>
</feature>
<evidence type="ECO:0000256" key="8">
    <source>
        <dbReference type="SAM" id="Phobius"/>
    </source>
</evidence>
<evidence type="ECO:0000313" key="9">
    <source>
        <dbReference type="EMBL" id="NEZ57143.1"/>
    </source>
</evidence>
<reference evidence="9 10" key="1">
    <citation type="journal article" date="2020" name="Microb. Ecol.">
        <title>Ecogenomics of the Marine Benthic Filamentous Cyanobacterium Adonisia.</title>
        <authorList>
            <person name="Walter J.M."/>
            <person name="Coutinho F.H."/>
            <person name="Leomil L."/>
            <person name="Hargreaves P.I."/>
            <person name="Campeao M.E."/>
            <person name="Vieira V.V."/>
            <person name="Silva B.S."/>
            <person name="Fistarol G.O."/>
            <person name="Salomon P.S."/>
            <person name="Sawabe T."/>
            <person name="Mino S."/>
            <person name="Hosokawa M."/>
            <person name="Miyashita H."/>
            <person name="Maruyama F."/>
            <person name="van Verk M.C."/>
            <person name="Dutilh B.E."/>
            <person name="Thompson C.C."/>
            <person name="Thompson F.L."/>
        </authorList>
    </citation>
    <scope>NUCLEOTIDE SEQUENCE [LARGE SCALE GENOMIC DNA]</scope>
    <source>
        <strain evidence="9 10">CCMR0081</strain>
    </source>
</reference>
<feature type="transmembrane region" description="Helical" evidence="8">
    <location>
        <begin position="192"/>
        <end position="217"/>
    </location>
</feature>
<dbReference type="GO" id="GO:0005886">
    <property type="term" value="C:plasma membrane"/>
    <property type="evidence" value="ECO:0007669"/>
    <property type="project" value="UniProtKB-SubCell"/>
</dbReference>
<keyword evidence="2" id="KW-1003">Cell membrane</keyword>
<sequence>MTGQVKDPPAKHHQLFGCPTIALFVAISLIYLAFLKPGIWGVDGNDMLHMSQSLIQKGNFSIPEGTGGIQGPDGQFYSIRYPLLPIIAMPFVWFGMILGEAFNLPVRYTSASLGLVLNILLTAATAILIYALTLRLGGQRRGAFIAVIGYAFGTTAMVYAREFFAEPLLAFIITLALYLAFGKYRWEHWTSGVLVALAIAAKPAGILLGPVLALYFLLRRCSWDRILAPCLGTAIGVGLFLAYNYVRFGSFTSSGQDTSQLGGDGFLMRALGQLVSPGSGGGLFWYCPPTILAIVGFWVLWQRRKLEFVALFGIVASFWLLHSGWDFNGWNWGPRFLVPIIPAMMVAVGLLGKRWRMPLVGLIVLGFLVNAPILLTYYQRYFAEVSDQSMDLLMQTVSLWSEPSQAPIFNIWGAAGRQLTDAFNTPVQEIISNVGEPPPRGEFTKAELLRIVAVWWWFLPAVGLPIWVGVAIAATMVAIGIALLRLSWQIGLKPPIKLKSSQIPF</sequence>
<dbReference type="GO" id="GO:0009103">
    <property type="term" value="P:lipopolysaccharide biosynthetic process"/>
    <property type="evidence" value="ECO:0007669"/>
    <property type="project" value="UniProtKB-ARBA"/>
</dbReference>
<feature type="transmembrane region" description="Helical" evidence="8">
    <location>
        <begin position="336"/>
        <end position="352"/>
    </location>
</feature>
<feature type="transmembrane region" description="Helical" evidence="8">
    <location>
        <begin position="359"/>
        <end position="378"/>
    </location>
</feature>
<gene>
    <name evidence="9" type="ORF">DXZ20_15950</name>
</gene>
<feature type="transmembrane region" description="Helical" evidence="8">
    <location>
        <begin position="79"/>
        <end position="99"/>
    </location>
</feature>
<feature type="transmembrane region" description="Helical" evidence="8">
    <location>
        <begin position="167"/>
        <end position="186"/>
    </location>
</feature>
<dbReference type="AlphaFoldDB" id="A0A6M0RN18"/>
<feature type="transmembrane region" description="Helical" evidence="8">
    <location>
        <begin position="15"/>
        <end position="34"/>
    </location>
</feature>
<protein>
    <submittedName>
        <fullName evidence="9">DUF2029 domain-containing protein</fullName>
    </submittedName>
</protein>
<keyword evidence="7 8" id="KW-0472">Membrane</keyword>
<organism evidence="9 10">
    <name type="scientific">Adonisia turfae CCMR0081</name>
    <dbReference type="NCBI Taxonomy" id="2292702"/>
    <lineage>
        <taxon>Bacteria</taxon>
        <taxon>Bacillati</taxon>
        <taxon>Cyanobacteriota</taxon>
        <taxon>Adonisia</taxon>
        <taxon>Adonisia turfae</taxon>
    </lineage>
</organism>
<feature type="transmembrane region" description="Helical" evidence="8">
    <location>
        <begin position="226"/>
        <end position="246"/>
    </location>
</feature>
<dbReference type="InterPro" id="IPR050297">
    <property type="entry name" value="LipidA_mod_glycosyltrf_83"/>
</dbReference>